<sequence>MAARRVVTDSHPPRDANVPGPVRAPFVHGGPPPRERPPTATRAYVRGGARARSPPSSPVPSDRALALSLLFSYVVAVVVPPSNLMHAPPVQERNKEIMWRSERGSHDAKPFGGYRIGPSRLEIPWAAGASPCQSSAFWKIW</sequence>
<reference evidence="2" key="4">
    <citation type="submission" date="2019-03" db="UniProtKB">
        <authorList>
            <consortium name="EnsemblPlants"/>
        </authorList>
    </citation>
    <scope>IDENTIFICATION</scope>
</reference>
<protein>
    <submittedName>
        <fullName evidence="2">Uncharacterized protein</fullName>
    </submittedName>
</protein>
<name>A0A453L171_AEGTS</name>
<organism evidence="2 3">
    <name type="scientific">Aegilops tauschii subsp. strangulata</name>
    <name type="common">Goatgrass</name>
    <dbReference type="NCBI Taxonomy" id="200361"/>
    <lineage>
        <taxon>Eukaryota</taxon>
        <taxon>Viridiplantae</taxon>
        <taxon>Streptophyta</taxon>
        <taxon>Embryophyta</taxon>
        <taxon>Tracheophyta</taxon>
        <taxon>Spermatophyta</taxon>
        <taxon>Magnoliopsida</taxon>
        <taxon>Liliopsida</taxon>
        <taxon>Poales</taxon>
        <taxon>Poaceae</taxon>
        <taxon>BOP clade</taxon>
        <taxon>Pooideae</taxon>
        <taxon>Triticodae</taxon>
        <taxon>Triticeae</taxon>
        <taxon>Triticinae</taxon>
        <taxon>Aegilops</taxon>
    </lineage>
</organism>
<reference evidence="3" key="2">
    <citation type="journal article" date="2017" name="Nat. Plants">
        <title>The Aegilops tauschii genome reveals multiple impacts of transposons.</title>
        <authorList>
            <person name="Zhao G."/>
            <person name="Zou C."/>
            <person name="Li K."/>
            <person name="Wang K."/>
            <person name="Li T."/>
            <person name="Gao L."/>
            <person name="Zhang X."/>
            <person name="Wang H."/>
            <person name="Yang Z."/>
            <person name="Liu X."/>
            <person name="Jiang W."/>
            <person name="Mao L."/>
            <person name="Kong X."/>
            <person name="Jiao Y."/>
            <person name="Jia J."/>
        </authorList>
    </citation>
    <scope>NUCLEOTIDE SEQUENCE [LARGE SCALE GENOMIC DNA]</scope>
    <source>
        <strain evidence="3">cv. AL8/78</strain>
    </source>
</reference>
<evidence type="ECO:0000256" key="1">
    <source>
        <dbReference type="SAM" id="MobiDB-lite"/>
    </source>
</evidence>
<proteinExistence type="predicted"/>
<evidence type="ECO:0000313" key="3">
    <source>
        <dbReference type="Proteomes" id="UP000015105"/>
    </source>
</evidence>
<keyword evidence="3" id="KW-1185">Reference proteome</keyword>
<reference evidence="2" key="5">
    <citation type="journal article" date="2021" name="G3 (Bethesda)">
        <title>Aegilops tauschii genome assembly Aet v5.0 features greater sequence contiguity and improved annotation.</title>
        <authorList>
            <person name="Wang L."/>
            <person name="Zhu T."/>
            <person name="Rodriguez J.C."/>
            <person name="Deal K.R."/>
            <person name="Dubcovsky J."/>
            <person name="McGuire P.E."/>
            <person name="Lux T."/>
            <person name="Spannagl M."/>
            <person name="Mayer K.F.X."/>
            <person name="Baldrich P."/>
            <person name="Meyers B.C."/>
            <person name="Huo N."/>
            <person name="Gu Y.Q."/>
            <person name="Zhou H."/>
            <person name="Devos K.M."/>
            <person name="Bennetzen J.L."/>
            <person name="Unver T."/>
            <person name="Budak H."/>
            <person name="Gulick P.J."/>
            <person name="Galiba G."/>
            <person name="Kalapos B."/>
            <person name="Nelson D.R."/>
            <person name="Li P."/>
            <person name="You F.M."/>
            <person name="Luo M.C."/>
            <person name="Dvorak J."/>
        </authorList>
    </citation>
    <scope>NUCLEOTIDE SEQUENCE [LARGE SCALE GENOMIC DNA]</scope>
    <source>
        <strain evidence="2">cv. AL8/78</strain>
    </source>
</reference>
<evidence type="ECO:0000313" key="2">
    <source>
        <dbReference type="EnsemblPlants" id="AET5Gv20587500.6"/>
    </source>
</evidence>
<dbReference type="Gramene" id="AET5Gv20587500.6">
    <property type="protein sequence ID" value="AET5Gv20587500.6"/>
    <property type="gene ID" value="AET5Gv20587500"/>
</dbReference>
<reference evidence="3" key="1">
    <citation type="journal article" date="2014" name="Science">
        <title>Ancient hybridizations among the ancestral genomes of bread wheat.</title>
        <authorList>
            <consortium name="International Wheat Genome Sequencing Consortium,"/>
            <person name="Marcussen T."/>
            <person name="Sandve S.R."/>
            <person name="Heier L."/>
            <person name="Spannagl M."/>
            <person name="Pfeifer M."/>
            <person name="Jakobsen K.S."/>
            <person name="Wulff B.B."/>
            <person name="Steuernagel B."/>
            <person name="Mayer K.F."/>
            <person name="Olsen O.A."/>
        </authorList>
    </citation>
    <scope>NUCLEOTIDE SEQUENCE [LARGE SCALE GENOMIC DNA]</scope>
    <source>
        <strain evidence="3">cv. AL8/78</strain>
    </source>
</reference>
<dbReference type="Proteomes" id="UP000015105">
    <property type="component" value="Chromosome 5D"/>
</dbReference>
<feature type="region of interest" description="Disordered" evidence="1">
    <location>
        <begin position="1"/>
        <end position="42"/>
    </location>
</feature>
<feature type="compositionally biased region" description="Basic and acidic residues" evidence="1">
    <location>
        <begin position="1"/>
        <end position="14"/>
    </location>
</feature>
<reference evidence="2" key="3">
    <citation type="journal article" date="2017" name="Nature">
        <title>Genome sequence of the progenitor of the wheat D genome Aegilops tauschii.</title>
        <authorList>
            <person name="Luo M.C."/>
            <person name="Gu Y.Q."/>
            <person name="Puiu D."/>
            <person name="Wang H."/>
            <person name="Twardziok S.O."/>
            <person name="Deal K.R."/>
            <person name="Huo N."/>
            <person name="Zhu T."/>
            <person name="Wang L."/>
            <person name="Wang Y."/>
            <person name="McGuire P.E."/>
            <person name="Liu S."/>
            <person name="Long H."/>
            <person name="Ramasamy R.K."/>
            <person name="Rodriguez J.C."/>
            <person name="Van S.L."/>
            <person name="Yuan L."/>
            <person name="Wang Z."/>
            <person name="Xia Z."/>
            <person name="Xiao L."/>
            <person name="Anderson O.D."/>
            <person name="Ouyang S."/>
            <person name="Liang Y."/>
            <person name="Zimin A.V."/>
            <person name="Pertea G."/>
            <person name="Qi P."/>
            <person name="Bennetzen J.L."/>
            <person name="Dai X."/>
            <person name="Dawson M.W."/>
            <person name="Muller H.G."/>
            <person name="Kugler K."/>
            <person name="Rivarola-Duarte L."/>
            <person name="Spannagl M."/>
            <person name="Mayer K.F.X."/>
            <person name="Lu F.H."/>
            <person name="Bevan M.W."/>
            <person name="Leroy P."/>
            <person name="Li P."/>
            <person name="You F.M."/>
            <person name="Sun Q."/>
            <person name="Liu Z."/>
            <person name="Lyons E."/>
            <person name="Wicker T."/>
            <person name="Salzberg S.L."/>
            <person name="Devos K.M."/>
            <person name="Dvorak J."/>
        </authorList>
    </citation>
    <scope>NUCLEOTIDE SEQUENCE [LARGE SCALE GENOMIC DNA]</scope>
    <source>
        <strain evidence="2">cv. AL8/78</strain>
    </source>
</reference>
<dbReference type="EnsemblPlants" id="AET5Gv20587500.6">
    <property type="protein sequence ID" value="AET5Gv20587500.6"/>
    <property type="gene ID" value="AET5Gv20587500"/>
</dbReference>
<accession>A0A453L171</accession>
<dbReference type="AlphaFoldDB" id="A0A453L171"/>